<dbReference type="InterPro" id="IPR006612">
    <property type="entry name" value="THAP_Znf"/>
</dbReference>
<dbReference type="Proteomes" id="UP000789390">
    <property type="component" value="Unassembled WGS sequence"/>
</dbReference>
<reference evidence="7" key="1">
    <citation type="submission" date="2021-11" db="EMBL/GenBank/DDBJ databases">
        <authorList>
            <person name="Schell T."/>
        </authorList>
    </citation>
    <scope>NUCLEOTIDE SEQUENCE</scope>
    <source>
        <strain evidence="7">M5</strain>
    </source>
</reference>
<feature type="region of interest" description="Disordered" evidence="5">
    <location>
        <begin position="251"/>
        <end position="274"/>
    </location>
</feature>
<evidence type="ECO:0000256" key="4">
    <source>
        <dbReference type="ARBA" id="ARBA00023125"/>
    </source>
</evidence>
<gene>
    <name evidence="7" type="ORF">DGAL_LOCUS14650</name>
</gene>
<evidence type="ECO:0000256" key="3">
    <source>
        <dbReference type="ARBA" id="ARBA00022833"/>
    </source>
</evidence>
<sequence>MMASMAVPKPKRIYCFICGSVQEKEGEKCSLFCVPKGKLEEWAVAIGSNKLKQMSRLCDAHFLEEDIIKGKLILGKFFPDKNWHLKKDAVPKLLLIPGKNSSLQKPLQSMNEQHLRAVEKNKSLKMISSPTKDYDNVATSSQLSTTTNAVSNCSPTDSPWKETTECQTTYQNESSNTESEGTSFSTGTVSNNPKNAFSFSPVNCDLSPEQKEEIRRSWDILFGYMPELRNTLEHAGSFSRRRAALVSSEKSAGSPSFPICEKTPLPTKKKTDKKKKHQFQSSRISCYSCNAPATVSATSMRMRKTNRVEKYTKQYQEEIKSKLPEDRFVLRSKLEICEDKIVELTKLQIDEQIKNLPIKKML</sequence>
<dbReference type="OrthoDB" id="10534594at2759"/>
<dbReference type="EMBL" id="CAKKLH010000309">
    <property type="protein sequence ID" value="CAH0111041.1"/>
    <property type="molecule type" value="Genomic_DNA"/>
</dbReference>
<keyword evidence="3" id="KW-0862">Zinc</keyword>
<feature type="region of interest" description="Disordered" evidence="5">
    <location>
        <begin position="170"/>
        <end position="189"/>
    </location>
</feature>
<dbReference type="Pfam" id="PF05485">
    <property type="entry name" value="THAP"/>
    <property type="match status" value="1"/>
</dbReference>
<keyword evidence="1" id="KW-0479">Metal-binding</keyword>
<dbReference type="AlphaFoldDB" id="A0A8J2S1G6"/>
<feature type="compositionally biased region" description="Low complexity" evidence="5">
    <location>
        <begin position="172"/>
        <end position="189"/>
    </location>
</feature>
<organism evidence="7 8">
    <name type="scientific">Daphnia galeata</name>
    <dbReference type="NCBI Taxonomy" id="27404"/>
    <lineage>
        <taxon>Eukaryota</taxon>
        <taxon>Metazoa</taxon>
        <taxon>Ecdysozoa</taxon>
        <taxon>Arthropoda</taxon>
        <taxon>Crustacea</taxon>
        <taxon>Branchiopoda</taxon>
        <taxon>Diplostraca</taxon>
        <taxon>Cladocera</taxon>
        <taxon>Anomopoda</taxon>
        <taxon>Daphniidae</taxon>
        <taxon>Daphnia</taxon>
    </lineage>
</organism>
<comment type="caution">
    <text evidence="7">The sequence shown here is derived from an EMBL/GenBank/DDBJ whole genome shotgun (WGS) entry which is preliminary data.</text>
</comment>
<dbReference type="Gene3D" id="6.20.210.20">
    <property type="entry name" value="THAP domain"/>
    <property type="match status" value="1"/>
</dbReference>
<protein>
    <recommendedName>
        <fullName evidence="6">THAP-type domain-containing protein</fullName>
    </recommendedName>
</protein>
<evidence type="ECO:0000259" key="6">
    <source>
        <dbReference type="Pfam" id="PF05485"/>
    </source>
</evidence>
<keyword evidence="8" id="KW-1185">Reference proteome</keyword>
<evidence type="ECO:0000256" key="2">
    <source>
        <dbReference type="ARBA" id="ARBA00022771"/>
    </source>
</evidence>
<keyword evidence="2" id="KW-0863">Zinc-finger</keyword>
<name>A0A8J2S1G6_9CRUS</name>
<evidence type="ECO:0000313" key="8">
    <source>
        <dbReference type="Proteomes" id="UP000789390"/>
    </source>
</evidence>
<evidence type="ECO:0000256" key="1">
    <source>
        <dbReference type="ARBA" id="ARBA00022723"/>
    </source>
</evidence>
<evidence type="ECO:0000313" key="7">
    <source>
        <dbReference type="EMBL" id="CAH0111041.1"/>
    </source>
</evidence>
<evidence type="ECO:0000256" key="5">
    <source>
        <dbReference type="SAM" id="MobiDB-lite"/>
    </source>
</evidence>
<dbReference type="SUPFAM" id="SSF57716">
    <property type="entry name" value="Glucocorticoid receptor-like (DNA-binding domain)"/>
    <property type="match status" value="1"/>
</dbReference>
<keyword evidence="4" id="KW-0238">DNA-binding</keyword>
<dbReference type="InterPro" id="IPR038441">
    <property type="entry name" value="THAP_Znf_sf"/>
</dbReference>
<proteinExistence type="predicted"/>
<feature type="domain" description="THAP-type" evidence="6">
    <location>
        <begin position="17"/>
        <end position="93"/>
    </location>
</feature>
<accession>A0A8J2S1G6</accession>